<dbReference type="Proteomes" id="UP001150538">
    <property type="component" value="Unassembled WGS sequence"/>
</dbReference>
<feature type="region of interest" description="Disordered" evidence="1">
    <location>
        <begin position="75"/>
        <end position="106"/>
    </location>
</feature>
<proteinExistence type="predicted"/>
<sequence>MVIYFDFESQYYSDSELDHYHYPNSYIESDEYSENEGGDYGDVEDASEGVCSDDNDGGELILSTYTTFSLPGLTPDNSISQALSENGVSIRTGGDESKDGQPDGSKAYKYKSINRLENRLKEHGNEESELIYQLANVEGYEYTDDCYQLRTKTITIGI</sequence>
<dbReference type="EMBL" id="JANBPU010000062">
    <property type="protein sequence ID" value="KAJ1917761.1"/>
    <property type="molecule type" value="Genomic_DNA"/>
</dbReference>
<evidence type="ECO:0000256" key="1">
    <source>
        <dbReference type="SAM" id="MobiDB-lite"/>
    </source>
</evidence>
<accession>A0A9W8DTL4</accession>
<reference evidence="2" key="1">
    <citation type="submission" date="2022-07" db="EMBL/GenBank/DDBJ databases">
        <title>Phylogenomic reconstructions and comparative analyses of Kickxellomycotina fungi.</title>
        <authorList>
            <person name="Reynolds N.K."/>
            <person name="Stajich J.E."/>
            <person name="Barry K."/>
            <person name="Grigoriev I.V."/>
            <person name="Crous P."/>
            <person name="Smith M.E."/>
        </authorList>
    </citation>
    <scope>NUCLEOTIDE SEQUENCE</scope>
    <source>
        <strain evidence="2">NBRC 100468</strain>
    </source>
</reference>
<comment type="caution">
    <text evidence="2">The sequence shown here is derived from an EMBL/GenBank/DDBJ whole genome shotgun (WGS) entry which is preliminary data.</text>
</comment>
<name>A0A9W8DTL4_9FUNG</name>
<gene>
    <name evidence="2" type="ORF">H4219_003015</name>
</gene>
<evidence type="ECO:0000313" key="3">
    <source>
        <dbReference type="Proteomes" id="UP001150538"/>
    </source>
</evidence>
<evidence type="ECO:0000313" key="2">
    <source>
        <dbReference type="EMBL" id="KAJ1917761.1"/>
    </source>
</evidence>
<feature type="compositionally biased region" description="Polar residues" evidence="1">
    <location>
        <begin position="75"/>
        <end position="89"/>
    </location>
</feature>
<keyword evidence="3" id="KW-1185">Reference proteome</keyword>
<protein>
    <submittedName>
        <fullName evidence="2">Uncharacterized protein</fullName>
    </submittedName>
</protein>
<dbReference type="AlphaFoldDB" id="A0A9W8DTL4"/>
<organism evidence="2 3">
    <name type="scientific">Mycoemilia scoparia</name>
    <dbReference type="NCBI Taxonomy" id="417184"/>
    <lineage>
        <taxon>Eukaryota</taxon>
        <taxon>Fungi</taxon>
        <taxon>Fungi incertae sedis</taxon>
        <taxon>Zoopagomycota</taxon>
        <taxon>Kickxellomycotina</taxon>
        <taxon>Kickxellomycetes</taxon>
        <taxon>Kickxellales</taxon>
        <taxon>Kickxellaceae</taxon>
        <taxon>Mycoemilia</taxon>
    </lineage>
</organism>